<evidence type="ECO:0000313" key="6">
    <source>
        <dbReference type="Proteomes" id="UP001057753"/>
    </source>
</evidence>
<dbReference type="Gene3D" id="1.10.10.10">
    <property type="entry name" value="Winged helix-like DNA-binding domain superfamily/Winged helix DNA-binding domain"/>
    <property type="match status" value="1"/>
</dbReference>
<keyword evidence="2" id="KW-0238">DNA-binding</keyword>
<gene>
    <name evidence="5" type="ORF">HXA33_04040</name>
</gene>
<keyword evidence="1" id="KW-0805">Transcription regulation</keyword>
<dbReference type="InterPro" id="IPR036390">
    <property type="entry name" value="WH_DNA-bd_sf"/>
</dbReference>
<dbReference type="Proteomes" id="UP001057753">
    <property type="component" value="Unassembled WGS sequence"/>
</dbReference>
<evidence type="ECO:0000313" key="5">
    <source>
        <dbReference type="EMBL" id="MCR6095705.1"/>
    </source>
</evidence>
<protein>
    <submittedName>
        <fullName evidence="5">MarR family transcriptional regulator</fullName>
    </submittedName>
</protein>
<evidence type="ECO:0000256" key="2">
    <source>
        <dbReference type="ARBA" id="ARBA00023125"/>
    </source>
</evidence>
<dbReference type="PANTHER" id="PTHR42756">
    <property type="entry name" value="TRANSCRIPTIONAL REGULATOR, MARR"/>
    <property type="match status" value="1"/>
</dbReference>
<dbReference type="GO" id="GO:0003700">
    <property type="term" value="F:DNA-binding transcription factor activity"/>
    <property type="evidence" value="ECO:0007669"/>
    <property type="project" value="InterPro"/>
</dbReference>
<sequence length="151" mass="17661">MNHLNNVFDEIEKYLVDINLRLNYEFNSEFANKQMSKNQQLILYLIGVNGINHVKDLAYYMNLSASAISQMITKMEQMHLVTREIDTTNRRSTILKLGSEGEALLEELQDKRRKIAAKYLTKMDENHLVNIRDALKHVNDIIYKAQEEDSK</sequence>
<evidence type="ECO:0000256" key="3">
    <source>
        <dbReference type="ARBA" id="ARBA00023163"/>
    </source>
</evidence>
<comment type="caution">
    <text evidence="5">The sequence shown here is derived from an EMBL/GenBank/DDBJ whole genome shotgun (WGS) entry which is preliminary data.</text>
</comment>
<accession>A0A9Q4B034</accession>
<feature type="domain" description="HTH marR-type" evidence="4">
    <location>
        <begin position="8"/>
        <end position="140"/>
    </location>
</feature>
<dbReference type="SUPFAM" id="SSF46785">
    <property type="entry name" value="Winged helix' DNA-binding domain"/>
    <property type="match status" value="1"/>
</dbReference>
<keyword evidence="6" id="KW-1185">Reference proteome</keyword>
<organism evidence="5 6">
    <name type="scientific">Salipaludibacillus agaradhaerens</name>
    <name type="common">Bacillus agaradhaerens</name>
    <dbReference type="NCBI Taxonomy" id="76935"/>
    <lineage>
        <taxon>Bacteria</taxon>
        <taxon>Bacillati</taxon>
        <taxon>Bacillota</taxon>
        <taxon>Bacilli</taxon>
        <taxon>Bacillales</taxon>
        <taxon>Bacillaceae</taxon>
    </lineage>
</organism>
<dbReference type="AlphaFoldDB" id="A0A9Q4B034"/>
<keyword evidence="3" id="KW-0804">Transcription</keyword>
<dbReference type="EMBL" id="JABXYM010000001">
    <property type="protein sequence ID" value="MCR6095705.1"/>
    <property type="molecule type" value="Genomic_DNA"/>
</dbReference>
<dbReference type="PROSITE" id="PS50995">
    <property type="entry name" value="HTH_MARR_2"/>
    <property type="match status" value="1"/>
</dbReference>
<dbReference type="InterPro" id="IPR000835">
    <property type="entry name" value="HTH_MarR-typ"/>
</dbReference>
<dbReference type="InterPro" id="IPR036388">
    <property type="entry name" value="WH-like_DNA-bd_sf"/>
</dbReference>
<proteinExistence type="predicted"/>
<reference evidence="5" key="1">
    <citation type="submission" date="2020-06" db="EMBL/GenBank/DDBJ databases">
        <title>Insight into the genomes of haloalkaliphilic bacilli from Kenyan soda lakes.</title>
        <authorList>
            <person name="Mwirichia R."/>
            <person name="Villamizar G.C."/>
            <person name="Poehlein A."/>
            <person name="Mugweru J."/>
            <person name="Kipnyargis A."/>
            <person name="Kiplimo D."/>
            <person name="Orwa P."/>
            <person name="Daniel R."/>
        </authorList>
    </citation>
    <scope>NUCLEOTIDE SEQUENCE</scope>
    <source>
        <strain evidence="5">B1096_S55</strain>
    </source>
</reference>
<name>A0A9Q4B034_SALAG</name>
<dbReference type="PANTHER" id="PTHR42756:SF1">
    <property type="entry name" value="TRANSCRIPTIONAL REPRESSOR OF EMRAB OPERON"/>
    <property type="match status" value="1"/>
</dbReference>
<evidence type="ECO:0000259" key="4">
    <source>
        <dbReference type="PROSITE" id="PS50995"/>
    </source>
</evidence>
<dbReference type="RefSeq" id="WP_257820458.1">
    <property type="nucleotide sequence ID" value="NZ_JABXYM010000001.1"/>
</dbReference>
<evidence type="ECO:0000256" key="1">
    <source>
        <dbReference type="ARBA" id="ARBA00023015"/>
    </source>
</evidence>
<dbReference type="GO" id="GO:0003677">
    <property type="term" value="F:DNA binding"/>
    <property type="evidence" value="ECO:0007669"/>
    <property type="project" value="UniProtKB-KW"/>
</dbReference>
<dbReference type="SMART" id="SM00347">
    <property type="entry name" value="HTH_MARR"/>
    <property type="match status" value="1"/>
</dbReference>
<dbReference type="Pfam" id="PF01047">
    <property type="entry name" value="MarR"/>
    <property type="match status" value="1"/>
</dbReference>